<sequence>MSLRLLRLGGRRAWTAAGLMGAGVAVGTLLLAVAVGALHGWDARESRTGWRPAAQGPGTTDVPASAVALVRTTGDRVAGQPLQVVDVAAVRPDAPAPPGLPRVPAPGELWVSPALAELVRELPADRLADRFGGVVPAGTISADGLRDPAELVAVRGADAPLPGGTAVDSFAGSPLQLDEIEVYRQLTVVAVVLMGVPAVGLLGAAARLSAARRVQRLAALRLLGAGTGQVTVVAVAEVAAVATAAAVVGVAVQWLIAPALAAIELGGSGWYADDLRPAPGALLLVVGAVAVLATLAAVGGTRQVVVGPLGVARRDRPGGARLIRLLGVVGAIGVFVAANGAMRTGSPDVGGLVFGGGMLALFGAASLVGPLVVRLCGRAMARSARTPAALLAGRRLLDDPKGAFRPLAGLTLAVFVAGFLAPLTAAISGGLDDDDTTLWLRPRDGQPAVVAEAARERLAGLGLVAEVTTTQSRVGVVPGSGVDRDGVRTALAPLVPGGAVLTEAEQDGQGSVLTGDLVRGALVVLAGTFVLAATSAGTTSAARVLDQRDTLRRLRLAGTPLAVLDAARRIETLRPLLVNAAIALVLGLICAAPFVAVTEVLEPAALVLLGSVLAVGLVLVVLASAASRPLLRAVTADRGGDE</sequence>
<feature type="transmembrane region" description="Helical" evidence="6">
    <location>
        <begin position="186"/>
        <end position="209"/>
    </location>
</feature>
<accession>A0ABT1AB91</accession>
<feature type="transmembrane region" description="Helical" evidence="6">
    <location>
        <begin position="322"/>
        <end position="341"/>
    </location>
</feature>
<name>A0ABT1AB91_9PSEU</name>
<evidence type="ECO:0000256" key="3">
    <source>
        <dbReference type="ARBA" id="ARBA00022692"/>
    </source>
</evidence>
<comment type="caution">
    <text evidence="8">The sequence shown here is derived from an EMBL/GenBank/DDBJ whole genome shotgun (WGS) entry which is preliminary data.</text>
</comment>
<gene>
    <name evidence="8" type="ORF">KDL28_35070</name>
</gene>
<evidence type="ECO:0000313" key="9">
    <source>
        <dbReference type="Proteomes" id="UP001165283"/>
    </source>
</evidence>
<keyword evidence="2" id="KW-1003">Cell membrane</keyword>
<dbReference type="RefSeq" id="WP_252445730.1">
    <property type="nucleotide sequence ID" value="NZ_JAGSOV010000080.1"/>
</dbReference>
<feature type="domain" description="ABC3 transporter permease C-terminal" evidence="7">
    <location>
        <begin position="189"/>
        <end position="298"/>
    </location>
</feature>
<evidence type="ECO:0000256" key="2">
    <source>
        <dbReference type="ARBA" id="ARBA00022475"/>
    </source>
</evidence>
<organism evidence="8 9">
    <name type="scientific">Pseudonocardia humida</name>
    <dbReference type="NCBI Taxonomy" id="2800819"/>
    <lineage>
        <taxon>Bacteria</taxon>
        <taxon>Bacillati</taxon>
        <taxon>Actinomycetota</taxon>
        <taxon>Actinomycetes</taxon>
        <taxon>Pseudonocardiales</taxon>
        <taxon>Pseudonocardiaceae</taxon>
        <taxon>Pseudonocardia</taxon>
    </lineage>
</organism>
<dbReference type="InterPro" id="IPR003838">
    <property type="entry name" value="ABC3_permease_C"/>
</dbReference>
<proteinExistence type="predicted"/>
<feature type="transmembrane region" description="Helical" evidence="6">
    <location>
        <begin position="603"/>
        <end position="623"/>
    </location>
</feature>
<keyword evidence="4 6" id="KW-1133">Transmembrane helix</keyword>
<keyword evidence="3 6" id="KW-0812">Transmembrane</keyword>
<feature type="transmembrane region" description="Helical" evidence="6">
    <location>
        <begin position="407"/>
        <end position="431"/>
    </location>
</feature>
<keyword evidence="5 6" id="KW-0472">Membrane</keyword>
<dbReference type="Pfam" id="PF02687">
    <property type="entry name" value="FtsX"/>
    <property type="match status" value="1"/>
</dbReference>
<feature type="transmembrane region" description="Helical" evidence="6">
    <location>
        <begin position="12"/>
        <end position="38"/>
    </location>
</feature>
<feature type="transmembrane region" description="Helical" evidence="6">
    <location>
        <begin position="521"/>
        <end position="545"/>
    </location>
</feature>
<feature type="transmembrane region" description="Helical" evidence="6">
    <location>
        <begin position="353"/>
        <end position="373"/>
    </location>
</feature>
<feature type="transmembrane region" description="Helical" evidence="6">
    <location>
        <begin position="230"/>
        <end position="261"/>
    </location>
</feature>
<evidence type="ECO:0000313" key="8">
    <source>
        <dbReference type="EMBL" id="MCO1660294.1"/>
    </source>
</evidence>
<evidence type="ECO:0000256" key="6">
    <source>
        <dbReference type="SAM" id="Phobius"/>
    </source>
</evidence>
<evidence type="ECO:0000259" key="7">
    <source>
        <dbReference type="Pfam" id="PF02687"/>
    </source>
</evidence>
<keyword evidence="9" id="KW-1185">Reference proteome</keyword>
<feature type="transmembrane region" description="Helical" evidence="6">
    <location>
        <begin position="576"/>
        <end position="597"/>
    </location>
</feature>
<evidence type="ECO:0000256" key="4">
    <source>
        <dbReference type="ARBA" id="ARBA00022989"/>
    </source>
</evidence>
<comment type="subcellular location">
    <subcellularLocation>
        <location evidence="1">Cell membrane</location>
        <topology evidence="1">Multi-pass membrane protein</topology>
    </subcellularLocation>
</comment>
<evidence type="ECO:0000256" key="1">
    <source>
        <dbReference type="ARBA" id="ARBA00004651"/>
    </source>
</evidence>
<protein>
    <recommendedName>
        <fullName evidence="7">ABC3 transporter permease C-terminal domain-containing protein</fullName>
    </recommendedName>
</protein>
<evidence type="ECO:0000256" key="5">
    <source>
        <dbReference type="ARBA" id="ARBA00023136"/>
    </source>
</evidence>
<dbReference type="Proteomes" id="UP001165283">
    <property type="component" value="Unassembled WGS sequence"/>
</dbReference>
<dbReference type="EMBL" id="JAGSOV010000080">
    <property type="protein sequence ID" value="MCO1660294.1"/>
    <property type="molecule type" value="Genomic_DNA"/>
</dbReference>
<feature type="transmembrane region" description="Helical" evidence="6">
    <location>
        <begin position="281"/>
        <end position="301"/>
    </location>
</feature>
<reference evidence="8" key="1">
    <citation type="submission" date="2021-04" db="EMBL/GenBank/DDBJ databases">
        <title>Pseudonocardia sp. nov., isolated from sandy soil of mangrove forest.</title>
        <authorList>
            <person name="Zan Z."/>
            <person name="Huang R."/>
            <person name="Liu W."/>
        </authorList>
    </citation>
    <scope>NUCLEOTIDE SEQUENCE</scope>
    <source>
        <strain evidence="8">S2-4</strain>
    </source>
</reference>